<dbReference type="GO" id="GO:0042597">
    <property type="term" value="C:periplasmic space"/>
    <property type="evidence" value="ECO:0007669"/>
    <property type="project" value="InterPro"/>
</dbReference>
<proteinExistence type="predicted"/>
<feature type="compositionally biased region" description="Basic and acidic residues" evidence="1">
    <location>
        <begin position="91"/>
        <end position="100"/>
    </location>
</feature>
<keyword evidence="2" id="KW-0732">Signal</keyword>
<name>A0A6P1YJ60_9HYPH</name>
<dbReference type="RefSeq" id="WP_163074513.1">
    <property type="nucleotide sequence ID" value="NZ_CP048630.1"/>
</dbReference>
<feature type="signal peptide" evidence="2">
    <location>
        <begin position="1"/>
        <end position="22"/>
    </location>
</feature>
<feature type="chain" id="PRO_5026769478" description="Spy/CpxP family protein refolding chaperone" evidence="2">
    <location>
        <begin position="23"/>
        <end position="254"/>
    </location>
</feature>
<dbReference type="EMBL" id="CP048630">
    <property type="protein sequence ID" value="QIB33417.1"/>
    <property type="molecule type" value="Genomic_DNA"/>
</dbReference>
<sequence length="254" mass="26656">MKRTIIAAASVALLASASFAVAQSNKAGGPQPPNAEQMAANADAMADARIAALQAGLRLTPDQQKLWPALETALRDYSKEQSDWRAQRFEQRQAMREQHQAMRGPGGPDGQRGPGKGPGKGPGNGPGPGAGPDGAQGPGRDVVAMMEMRGEHMVERGTALKKLADAAQPLYGTLDPAQKHRFNLLFREAQEGGFGGRMAGRGHDGWQGKRMHMMGGRGPGQGWCGPNMERGMGPGMNPSADPAADPSDTDGDTL</sequence>
<evidence type="ECO:0000256" key="1">
    <source>
        <dbReference type="SAM" id="MobiDB-lite"/>
    </source>
</evidence>
<organism evidence="3 4">
    <name type="scientific">Ancylobacter pratisalsi</name>
    <dbReference type="NCBI Taxonomy" id="1745854"/>
    <lineage>
        <taxon>Bacteria</taxon>
        <taxon>Pseudomonadati</taxon>
        <taxon>Pseudomonadota</taxon>
        <taxon>Alphaproteobacteria</taxon>
        <taxon>Hyphomicrobiales</taxon>
        <taxon>Xanthobacteraceae</taxon>
        <taxon>Ancylobacter</taxon>
    </lineage>
</organism>
<accession>A0A6P1YJ60</accession>
<evidence type="ECO:0000313" key="4">
    <source>
        <dbReference type="Proteomes" id="UP000464751"/>
    </source>
</evidence>
<feature type="compositionally biased region" description="Gly residues" evidence="1">
    <location>
        <begin position="104"/>
        <end position="137"/>
    </location>
</feature>
<reference evidence="3 4" key="1">
    <citation type="submission" date="2020-02" db="EMBL/GenBank/DDBJ databases">
        <authorList>
            <person name="Li G."/>
        </authorList>
    </citation>
    <scope>NUCLEOTIDE SEQUENCE [LARGE SCALE GENOMIC DNA]</scope>
    <source>
        <strain evidence="3 4">DSM 102029</strain>
    </source>
</reference>
<gene>
    <name evidence="3" type="ORF">G3A50_06620</name>
</gene>
<evidence type="ECO:0000256" key="2">
    <source>
        <dbReference type="SAM" id="SignalP"/>
    </source>
</evidence>
<keyword evidence="4" id="KW-1185">Reference proteome</keyword>
<feature type="region of interest" description="Disordered" evidence="1">
    <location>
        <begin position="220"/>
        <end position="254"/>
    </location>
</feature>
<dbReference type="Proteomes" id="UP000464751">
    <property type="component" value="Chromosome"/>
</dbReference>
<evidence type="ECO:0008006" key="5">
    <source>
        <dbReference type="Google" id="ProtNLM"/>
    </source>
</evidence>
<dbReference type="KEGG" id="apra:G3A50_06620"/>
<feature type="region of interest" description="Disordered" evidence="1">
    <location>
        <begin position="91"/>
        <end position="140"/>
    </location>
</feature>
<evidence type="ECO:0000313" key="3">
    <source>
        <dbReference type="EMBL" id="QIB33417.1"/>
    </source>
</evidence>
<protein>
    <recommendedName>
        <fullName evidence="5">Spy/CpxP family protein refolding chaperone</fullName>
    </recommendedName>
</protein>
<dbReference type="AlphaFoldDB" id="A0A6P1YJ60"/>